<feature type="region of interest" description="Disordered" evidence="1">
    <location>
        <begin position="269"/>
        <end position="344"/>
    </location>
</feature>
<reference evidence="2 3" key="1">
    <citation type="submission" date="2024-01" db="EMBL/GenBank/DDBJ databases">
        <title>The genomes of 5 underutilized Papilionoideae crops provide insights into root nodulation and disease resistance.</title>
        <authorList>
            <person name="Yuan L."/>
        </authorList>
    </citation>
    <scope>NUCLEOTIDE SEQUENCE [LARGE SCALE GENOMIC DNA]</scope>
    <source>
        <strain evidence="2">LY-2023</strain>
        <tissue evidence="2">Leaf</tissue>
    </source>
</reference>
<keyword evidence="3" id="KW-1185">Reference proteome</keyword>
<comment type="caution">
    <text evidence="2">The sequence shown here is derived from an EMBL/GenBank/DDBJ whole genome shotgun (WGS) entry which is preliminary data.</text>
</comment>
<name>A0AAN9KKX9_CLITE</name>
<dbReference type="EMBL" id="JAYKXN010000001">
    <property type="protein sequence ID" value="KAK7317664.1"/>
    <property type="molecule type" value="Genomic_DNA"/>
</dbReference>
<dbReference type="PANTHER" id="PTHR36055:SF4">
    <property type="entry name" value="ZINC FINGER PROTEIN, PUTATIVE-RELATED"/>
    <property type="match status" value="1"/>
</dbReference>
<accession>A0AAN9KKX9</accession>
<feature type="compositionally biased region" description="Basic and acidic residues" evidence="1">
    <location>
        <begin position="323"/>
        <end position="344"/>
    </location>
</feature>
<feature type="compositionally biased region" description="Basic and acidic residues" evidence="1">
    <location>
        <begin position="277"/>
        <end position="312"/>
    </location>
</feature>
<dbReference type="AlphaFoldDB" id="A0AAN9KKX9"/>
<dbReference type="Proteomes" id="UP001359559">
    <property type="component" value="Unassembled WGS sequence"/>
</dbReference>
<proteinExistence type="predicted"/>
<evidence type="ECO:0000256" key="1">
    <source>
        <dbReference type="SAM" id="MobiDB-lite"/>
    </source>
</evidence>
<feature type="compositionally biased region" description="Basic and acidic residues" evidence="1">
    <location>
        <begin position="66"/>
        <end position="78"/>
    </location>
</feature>
<organism evidence="2 3">
    <name type="scientific">Clitoria ternatea</name>
    <name type="common">Butterfly pea</name>
    <dbReference type="NCBI Taxonomy" id="43366"/>
    <lineage>
        <taxon>Eukaryota</taxon>
        <taxon>Viridiplantae</taxon>
        <taxon>Streptophyta</taxon>
        <taxon>Embryophyta</taxon>
        <taxon>Tracheophyta</taxon>
        <taxon>Spermatophyta</taxon>
        <taxon>Magnoliopsida</taxon>
        <taxon>eudicotyledons</taxon>
        <taxon>Gunneridae</taxon>
        <taxon>Pentapetalae</taxon>
        <taxon>rosids</taxon>
        <taxon>fabids</taxon>
        <taxon>Fabales</taxon>
        <taxon>Fabaceae</taxon>
        <taxon>Papilionoideae</taxon>
        <taxon>50 kb inversion clade</taxon>
        <taxon>NPAAA clade</taxon>
        <taxon>indigoferoid/millettioid clade</taxon>
        <taxon>Phaseoleae</taxon>
        <taxon>Clitoria</taxon>
    </lineage>
</organism>
<feature type="region of interest" description="Disordered" evidence="1">
    <location>
        <begin position="59"/>
        <end position="78"/>
    </location>
</feature>
<protein>
    <submittedName>
        <fullName evidence="2">Uncharacterized protein</fullName>
    </submittedName>
</protein>
<sequence length="344" mass="38963">MFMLCCFHDHYHEKDSEIGRCTVKAWLADKDAEALKCQKQLVEEEEMARKRQAEILEKKRQKKLRQKEQKAREQRNKAEAKIKGNIDNTMKALSPAEASLDTYNLEAHSPNTFVDNATFQYPDTNEEIDGSADSGYNFVTDQNIEKQSERGHNHQHVAVSRHQGQSKSPRAVSSDFDTNQNSPISKLQVIQKYGTHHDQKASANGSKVWSRKPKTEIDKAISNMIEKESHLLKNQEVLIGSIFVNLGNCSLSEGNEAASIEDYTVENVAKQNNSQDKPMKPDFRGKEIDEDGLDRKRGTSRKGSVEVEERKGLGGSKLKRKGKEISFKARKGSSESKRGRDWRG</sequence>
<evidence type="ECO:0000313" key="2">
    <source>
        <dbReference type="EMBL" id="KAK7317664.1"/>
    </source>
</evidence>
<evidence type="ECO:0000313" key="3">
    <source>
        <dbReference type="Proteomes" id="UP001359559"/>
    </source>
</evidence>
<dbReference type="PANTHER" id="PTHR36055">
    <property type="entry name" value="C2H2-LIKE ZINC FINGER PROTEIN"/>
    <property type="match status" value="1"/>
</dbReference>
<feature type="region of interest" description="Disordered" evidence="1">
    <location>
        <begin position="146"/>
        <end position="181"/>
    </location>
</feature>
<gene>
    <name evidence="2" type="ORF">RJT34_02089</name>
</gene>